<protein>
    <recommendedName>
        <fullName evidence="8">Inositol-1-monophosphatase</fullName>
        <ecNumber evidence="8">3.1.3.25</ecNumber>
    </recommendedName>
</protein>
<dbReference type="InterPro" id="IPR033942">
    <property type="entry name" value="IMPase"/>
</dbReference>
<evidence type="ECO:0000256" key="4">
    <source>
        <dbReference type="ARBA" id="ARBA00022723"/>
    </source>
</evidence>
<gene>
    <name evidence="9" type="ORF">ACFFLH_09740</name>
</gene>
<comment type="caution">
    <text evidence="9">The sequence shown here is derived from an EMBL/GenBank/DDBJ whole genome shotgun (WGS) entry which is preliminary data.</text>
</comment>
<comment type="catalytic activity">
    <reaction evidence="1 8">
        <text>a myo-inositol phosphate + H2O = myo-inositol + phosphate</text>
        <dbReference type="Rhea" id="RHEA:24056"/>
        <dbReference type="ChEBI" id="CHEBI:15377"/>
        <dbReference type="ChEBI" id="CHEBI:17268"/>
        <dbReference type="ChEBI" id="CHEBI:43474"/>
        <dbReference type="ChEBI" id="CHEBI:84139"/>
        <dbReference type="EC" id="3.1.3.25"/>
    </reaction>
</comment>
<keyword evidence="4 8" id="KW-0479">Metal-binding</keyword>
<evidence type="ECO:0000256" key="6">
    <source>
        <dbReference type="ARBA" id="ARBA00022814"/>
    </source>
</evidence>
<keyword evidence="7 8" id="KW-0460">Magnesium</keyword>
<dbReference type="Gene3D" id="3.40.190.80">
    <property type="match status" value="1"/>
</dbReference>
<reference evidence="9 10" key="1">
    <citation type="submission" date="2024-09" db="EMBL/GenBank/DDBJ databases">
        <authorList>
            <person name="Sun Q."/>
            <person name="Mori K."/>
        </authorList>
    </citation>
    <scope>NUCLEOTIDE SEQUENCE [LARGE SCALE GENOMIC DNA]</scope>
    <source>
        <strain evidence="9 10">ATCC 51285</strain>
    </source>
</reference>
<dbReference type="PRINTS" id="PR00377">
    <property type="entry name" value="IMPHPHTASES"/>
</dbReference>
<evidence type="ECO:0000313" key="9">
    <source>
        <dbReference type="EMBL" id="MFB9886692.1"/>
    </source>
</evidence>
<dbReference type="InterPro" id="IPR020583">
    <property type="entry name" value="Inositol_monoP_metal-BS"/>
</dbReference>
<dbReference type="Proteomes" id="UP001589628">
    <property type="component" value="Unassembled WGS sequence"/>
</dbReference>
<keyword evidence="5 8" id="KW-0378">Hydrolase</keyword>
<evidence type="ECO:0000256" key="5">
    <source>
        <dbReference type="ARBA" id="ARBA00022801"/>
    </source>
</evidence>
<dbReference type="EMBL" id="JBHLZN010000003">
    <property type="protein sequence ID" value="MFB9886692.1"/>
    <property type="molecule type" value="Genomic_DNA"/>
</dbReference>
<keyword evidence="10" id="KW-1185">Reference proteome</keyword>
<dbReference type="Pfam" id="PF00459">
    <property type="entry name" value="Inositol_P"/>
    <property type="match status" value="1"/>
</dbReference>
<dbReference type="InterPro" id="IPR000760">
    <property type="entry name" value="Inositol_monophosphatase-like"/>
</dbReference>
<sequence>MMHPRKEKGSAWVAQAGQLALDYFQRRQSLQVDVKGLQDFVSEADRQVEQFLRQCIQAAFPEDGILGEEQGWQPGESQGYWVIDPIDGTTNFLRGLPDWCVVLAYVEQDQVQQGWIFAPVHQQHFYAQRGHGAWLNQQPLQMAAEIVPGQGLIYMGFGAKTGLSHYLQRIEYLYQQQVDQRRLGSAALCLARTAAGIVDGFYEARTQPWDVLAGLLLVEEAGGWHGGLGQAVSREPGPVLAGKTSLQPLLQQLARLEGQPPA</sequence>
<evidence type="ECO:0000256" key="2">
    <source>
        <dbReference type="ARBA" id="ARBA00001946"/>
    </source>
</evidence>
<evidence type="ECO:0000256" key="8">
    <source>
        <dbReference type="RuleBase" id="RU364068"/>
    </source>
</evidence>
<comment type="cofactor">
    <cofactor evidence="2 8">
        <name>Mg(2+)</name>
        <dbReference type="ChEBI" id="CHEBI:18420"/>
    </cofactor>
</comment>
<keyword evidence="6" id="KW-0889">Transcription antitermination</keyword>
<keyword evidence="6" id="KW-0804">Transcription</keyword>
<dbReference type="Gene3D" id="3.30.540.10">
    <property type="entry name" value="Fructose-1,6-Bisphosphatase, subunit A, domain 1"/>
    <property type="match status" value="1"/>
</dbReference>
<dbReference type="RefSeq" id="WP_027312447.1">
    <property type="nucleotide sequence ID" value="NZ_JBHLZN010000003.1"/>
</dbReference>
<evidence type="ECO:0000256" key="3">
    <source>
        <dbReference type="ARBA" id="ARBA00009759"/>
    </source>
</evidence>
<dbReference type="SUPFAM" id="SSF56655">
    <property type="entry name" value="Carbohydrate phosphatase"/>
    <property type="match status" value="1"/>
</dbReference>
<dbReference type="EC" id="3.1.3.25" evidence="8"/>
<comment type="similarity">
    <text evidence="3 8">Belongs to the inositol monophosphatase superfamily.</text>
</comment>
<keyword evidence="6" id="KW-0805">Transcription regulation</keyword>
<evidence type="ECO:0000256" key="7">
    <source>
        <dbReference type="ARBA" id="ARBA00022842"/>
    </source>
</evidence>
<dbReference type="PROSITE" id="PS00629">
    <property type="entry name" value="IMP_1"/>
    <property type="match status" value="1"/>
</dbReference>
<proteinExistence type="inferred from homology"/>
<dbReference type="PANTHER" id="PTHR20854:SF4">
    <property type="entry name" value="INOSITOL-1-MONOPHOSPHATASE-RELATED"/>
    <property type="match status" value="1"/>
</dbReference>
<evidence type="ECO:0000313" key="10">
    <source>
        <dbReference type="Proteomes" id="UP001589628"/>
    </source>
</evidence>
<dbReference type="CDD" id="cd01639">
    <property type="entry name" value="IMPase"/>
    <property type="match status" value="1"/>
</dbReference>
<organism evidence="9 10">
    <name type="scientific">Balneatrix alpica</name>
    <dbReference type="NCBI Taxonomy" id="75684"/>
    <lineage>
        <taxon>Bacteria</taxon>
        <taxon>Pseudomonadati</taxon>
        <taxon>Pseudomonadota</taxon>
        <taxon>Gammaproteobacteria</taxon>
        <taxon>Oceanospirillales</taxon>
        <taxon>Balneatrichaceae</taxon>
        <taxon>Balneatrix</taxon>
    </lineage>
</organism>
<evidence type="ECO:0000256" key="1">
    <source>
        <dbReference type="ARBA" id="ARBA00001033"/>
    </source>
</evidence>
<accession>A0ABV5ZBM5</accession>
<name>A0ABV5ZBM5_9GAMM</name>
<dbReference type="PANTHER" id="PTHR20854">
    <property type="entry name" value="INOSITOL MONOPHOSPHATASE"/>
    <property type="match status" value="1"/>
</dbReference>